<sequence>SCNDGDNNNPNDLISINDRSCTRIAGRSGGWRRSCYRLNAIKLISAILNQQ</sequence>
<dbReference type="EnsemblMetazoa" id="Aqu2.1.25191_001">
    <property type="protein sequence ID" value="Aqu2.1.25191_001"/>
    <property type="gene ID" value="Aqu2.1.25191"/>
</dbReference>
<reference evidence="1" key="1">
    <citation type="submission" date="2017-05" db="UniProtKB">
        <authorList>
            <consortium name="EnsemblMetazoa"/>
        </authorList>
    </citation>
    <scope>IDENTIFICATION</scope>
</reference>
<evidence type="ECO:0000313" key="1">
    <source>
        <dbReference type="EnsemblMetazoa" id="Aqu2.1.25191_001"/>
    </source>
</evidence>
<protein>
    <submittedName>
        <fullName evidence="1">Uncharacterized protein</fullName>
    </submittedName>
</protein>
<dbReference type="InParanoid" id="A0A1X7UBP3"/>
<proteinExistence type="predicted"/>
<name>A0A1X7UBP3_AMPQE</name>
<organism evidence="1">
    <name type="scientific">Amphimedon queenslandica</name>
    <name type="common">Sponge</name>
    <dbReference type="NCBI Taxonomy" id="400682"/>
    <lineage>
        <taxon>Eukaryota</taxon>
        <taxon>Metazoa</taxon>
        <taxon>Porifera</taxon>
        <taxon>Demospongiae</taxon>
        <taxon>Heteroscleromorpha</taxon>
        <taxon>Haplosclerida</taxon>
        <taxon>Niphatidae</taxon>
        <taxon>Amphimedon</taxon>
    </lineage>
</organism>
<accession>A0A1X7UBP3</accession>
<dbReference type="AlphaFoldDB" id="A0A1X7UBP3"/>